<dbReference type="GO" id="GO:0032183">
    <property type="term" value="F:SUMO binding"/>
    <property type="evidence" value="ECO:0007669"/>
    <property type="project" value="InterPro"/>
</dbReference>
<dbReference type="OrthoDB" id="6160353at2759"/>
<evidence type="ECO:0000313" key="3">
    <source>
        <dbReference type="EMBL" id="KAF6031273.1"/>
    </source>
</evidence>
<sequence>MELYEGPPSLMTLAMSICTSTQNSQIISSCSECAKSSRSGFLRKYFVNLEETIVTCDNEKCTYISEKPPDPDVSAFETDADLTNFLDSLLTDSNIDLTLDEHNKPSDSIFKGLGSEATPIAATPTAAGNNSAPGVIAASSTIASEYLSYTHNTPSLSQVVDPYPCTAVWGNSTATPHSPVTCIRDYVMLWSNVDALCWLDVLLCMLCYNHSIRQLSPSLPYSCVVKKLLLAFDESQALIAPLQKGESNILHSLLEFDRNQPAVKIGGGYCMPTTSSNSILANISNCQALSSQEVNNAKRKIHLAGIKLECVREEIWQSVEQKLNCERGKKFSPVFALPAIVESESSVSGLFYTEYEWSVSCMVCHHRSVSRNANHIITFPQLTDKFDIQSGAMIHKYTCPKCLAPGQARQLCISKYAPNLVMHFTEGQGLCEWMCYDDMKSQYSQFNIQKEELPSPNIHLVLWESLPSATCAVASPPVNNVYNQTELIPPITSSITSSAPIGNQLKETSSASSVKVTKKSIPLLTPKITSKQPSERPPYGSGLSGRGLAAHSSYSDIIGSLSKVSATSASLSVANKSASTPQLSTPKSNPQANKSYLDLVKPLLQKNKEQNGRLLTGYVPKSMRNKKSEASPEKSKRKKVMFTLSDAQKKPAVGKKVKTPVHLVKQEVQTTPMQTPPRAKKLARASTLVSNFVYNSTVSNTSSSSAQCSEDMPSLDDMLNGL</sequence>
<feature type="region of interest" description="Disordered" evidence="1">
    <location>
        <begin position="699"/>
        <end position="722"/>
    </location>
</feature>
<dbReference type="GO" id="GO:0015030">
    <property type="term" value="C:Cajal body"/>
    <property type="evidence" value="ECO:0007669"/>
    <property type="project" value="TreeGrafter"/>
</dbReference>
<keyword evidence="4" id="KW-1185">Reference proteome</keyword>
<accession>A0A7J7JZB2</accession>
<dbReference type="Proteomes" id="UP000593567">
    <property type="component" value="Unassembled WGS sequence"/>
</dbReference>
<dbReference type="GO" id="GO:0030576">
    <property type="term" value="P:Cajal body organization"/>
    <property type="evidence" value="ECO:0007669"/>
    <property type="project" value="InterPro"/>
</dbReference>
<dbReference type="EMBL" id="VXIV02001631">
    <property type="protein sequence ID" value="KAF6031273.1"/>
    <property type="molecule type" value="Genomic_DNA"/>
</dbReference>
<protein>
    <submittedName>
        <fullName evidence="3">USPL1</fullName>
    </submittedName>
</protein>
<feature type="domain" description="Ubiquitin-specific peptidase-like SUMO isopeptidase" evidence="2">
    <location>
        <begin position="188"/>
        <end position="247"/>
    </location>
</feature>
<evidence type="ECO:0000259" key="2">
    <source>
        <dbReference type="Pfam" id="PF15499"/>
    </source>
</evidence>
<proteinExistence type="predicted"/>
<feature type="region of interest" description="Disordered" evidence="1">
    <location>
        <begin position="524"/>
        <end position="546"/>
    </location>
</feature>
<dbReference type="InterPro" id="IPR028890">
    <property type="entry name" value="Peptidase_C98"/>
</dbReference>
<gene>
    <name evidence="3" type="ORF">EB796_010422</name>
</gene>
<dbReference type="PANTHER" id="PTHR15294:SF3">
    <property type="entry name" value="SUMO-SPECIFIC ISOPEPTIDASE USPL1"/>
    <property type="match status" value="1"/>
</dbReference>
<comment type="caution">
    <text evidence="3">The sequence shown here is derived from an EMBL/GenBank/DDBJ whole genome shotgun (WGS) entry which is preliminary data.</text>
</comment>
<organism evidence="3 4">
    <name type="scientific">Bugula neritina</name>
    <name type="common">Brown bryozoan</name>
    <name type="synonym">Sertularia neritina</name>
    <dbReference type="NCBI Taxonomy" id="10212"/>
    <lineage>
        <taxon>Eukaryota</taxon>
        <taxon>Metazoa</taxon>
        <taxon>Spiralia</taxon>
        <taxon>Lophotrochozoa</taxon>
        <taxon>Bryozoa</taxon>
        <taxon>Gymnolaemata</taxon>
        <taxon>Cheilostomatida</taxon>
        <taxon>Flustrina</taxon>
        <taxon>Buguloidea</taxon>
        <taxon>Bugulidae</taxon>
        <taxon>Bugula</taxon>
    </lineage>
</organism>
<name>A0A7J7JZB2_BUGNE</name>
<dbReference type="Pfam" id="PF15499">
    <property type="entry name" value="Peptidase_C98"/>
    <property type="match status" value="2"/>
</dbReference>
<reference evidence="3" key="1">
    <citation type="submission" date="2020-06" db="EMBL/GenBank/DDBJ databases">
        <title>Draft genome of Bugula neritina, a colonial animal packing powerful symbionts and potential medicines.</title>
        <authorList>
            <person name="Rayko M."/>
        </authorList>
    </citation>
    <scope>NUCLEOTIDE SEQUENCE [LARGE SCALE GENOMIC DNA]</scope>
    <source>
        <strain evidence="3">Kwan_BN1</strain>
    </source>
</reference>
<dbReference type="PANTHER" id="PTHR15294">
    <property type="entry name" value="RETINOVIN-RELATED"/>
    <property type="match status" value="1"/>
</dbReference>
<feature type="domain" description="Ubiquitin-specific peptidase-like SUMO isopeptidase" evidence="2">
    <location>
        <begin position="277"/>
        <end position="427"/>
    </location>
</feature>
<evidence type="ECO:0000256" key="1">
    <source>
        <dbReference type="SAM" id="MobiDB-lite"/>
    </source>
</evidence>
<dbReference type="GO" id="GO:0016926">
    <property type="term" value="P:protein desumoylation"/>
    <property type="evidence" value="ECO:0007669"/>
    <property type="project" value="TreeGrafter"/>
</dbReference>
<dbReference type="InterPro" id="IPR033505">
    <property type="entry name" value="USPL1"/>
</dbReference>
<evidence type="ECO:0000313" key="4">
    <source>
        <dbReference type="Proteomes" id="UP000593567"/>
    </source>
</evidence>
<dbReference type="AlphaFoldDB" id="A0A7J7JZB2"/>